<feature type="compositionally biased region" description="Polar residues" evidence="1">
    <location>
        <begin position="2404"/>
        <end position="2419"/>
    </location>
</feature>
<feature type="region of interest" description="Disordered" evidence="1">
    <location>
        <begin position="1612"/>
        <end position="1651"/>
    </location>
</feature>
<evidence type="ECO:0000313" key="2">
    <source>
        <dbReference type="EMBL" id="KAK4887421.1"/>
    </source>
</evidence>
<comment type="caution">
    <text evidence="2">The sequence shown here is derived from an EMBL/GenBank/DDBJ whole genome shotgun (WGS) entry which is preliminary data.</text>
</comment>
<feature type="compositionally biased region" description="Basic and acidic residues" evidence="1">
    <location>
        <begin position="2384"/>
        <end position="2394"/>
    </location>
</feature>
<feature type="compositionally biased region" description="Polar residues" evidence="1">
    <location>
        <begin position="1252"/>
        <end position="1267"/>
    </location>
</feature>
<feature type="compositionally biased region" description="Basic and acidic residues" evidence="1">
    <location>
        <begin position="2124"/>
        <end position="2138"/>
    </location>
</feature>
<feature type="region of interest" description="Disordered" evidence="1">
    <location>
        <begin position="2764"/>
        <end position="2802"/>
    </location>
</feature>
<proteinExistence type="predicted"/>
<feature type="compositionally biased region" description="Basic and acidic residues" evidence="1">
    <location>
        <begin position="203"/>
        <end position="218"/>
    </location>
</feature>
<feature type="compositionally biased region" description="Polar residues" evidence="1">
    <location>
        <begin position="1892"/>
        <end position="1907"/>
    </location>
</feature>
<feature type="compositionally biased region" description="Basic and acidic residues" evidence="1">
    <location>
        <begin position="2640"/>
        <end position="2650"/>
    </location>
</feature>
<dbReference type="EMBL" id="JARPUR010000001">
    <property type="protein sequence ID" value="KAK4887421.1"/>
    <property type="molecule type" value="Genomic_DNA"/>
</dbReference>
<feature type="compositionally biased region" description="Basic and acidic residues" evidence="1">
    <location>
        <begin position="1740"/>
        <end position="1754"/>
    </location>
</feature>
<feature type="region of interest" description="Disordered" evidence="1">
    <location>
        <begin position="1102"/>
        <end position="1139"/>
    </location>
</feature>
<feature type="region of interest" description="Disordered" evidence="1">
    <location>
        <begin position="1868"/>
        <end position="1907"/>
    </location>
</feature>
<feature type="compositionally biased region" description="Polar residues" evidence="1">
    <location>
        <begin position="740"/>
        <end position="755"/>
    </location>
</feature>
<feature type="region of interest" description="Disordered" evidence="1">
    <location>
        <begin position="1740"/>
        <end position="1779"/>
    </location>
</feature>
<feature type="compositionally biased region" description="Polar residues" evidence="1">
    <location>
        <begin position="2788"/>
        <end position="2802"/>
    </location>
</feature>
<feature type="compositionally biased region" description="Basic and acidic residues" evidence="1">
    <location>
        <begin position="588"/>
        <end position="602"/>
    </location>
</feature>
<feature type="region of interest" description="Disordered" evidence="1">
    <location>
        <begin position="2508"/>
        <end position="2547"/>
    </location>
</feature>
<feature type="compositionally biased region" description="Polar residues" evidence="1">
    <location>
        <begin position="2660"/>
        <end position="2675"/>
    </location>
</feature>
<feature type="region of interest" description="Disordered" evidence="1">
    <location>
        <begin position="460"/>
        <end position="499"/>
    </location>
</feature>
<feature type="region of interest" description="Disordered" evidence="1">
    <location>
        <begin position="202"/>
        <end position="240"/>
    </location>
</feature>
<feature type="region of interest" description="Disordered" evidence="1">
    <location>
        <begin position="2124"/>
        <end position="2163"/>
    </location>
</feature>
<feature type="region of interest" description="Disordered" evidence="1">
    <location>
        <begin position="978"/>
        <end position="1003"/>
    </location>
</feature>
<feature type="compositionally biased region" description="Polar residues" evidence="1">
    <location>
        <begin position="228"/>
        <end position="240"/>
    </location>
</feature>
<reference evidence="3" key="1">
    <citation type="submission" date="2023-01" db="EMBL/GenBank/DDBJ databases">
        <title>Key to firefly adult light organ development and bioluminescence: homeobox transcription factors regulate luciferase expression and transportation to peroxisome.</title>
        <authorList>
            <person name="Fu X."/>
        </authorList>
    </citation>
    <scope>NUCLEOTIDE SEQUENCE [LARGE SCALE GENOMIC DNA]</scope>
</reference>
<feature type="region of interest" description="Disordered" evidence="1">
    <location>
        <begin position="844"/>
        <end position="883"/>
    </location>
</feature>
<feature type="compositionally biased region" description="Polar residues" evidence="1">
    <location>
        <begin position="868"/>
        <end position="883"/>
    </location>
</feature>
<feature type="compositionally biased region" description="Basic and acidic residues" evidence="1">
    <location>
        <begin position="1868"/>
        <end position="1882"/>
    </location>
</feature>
<feature type="compositionally biased region" description="Basic and acidic residues" evidence="1">
    <location>
        <begin position="460"/>
        <end position="474"/>
    </location>
</feature>
<dbReference type="Proteomes" id="UP001353858">
    <property type="component" value="Unassembled WGS sequence"/>
</dbReference>
<gene>
    <name evidence="2" type="ORF">RN001_003692</name>
</gene>
<feature type="compositionally biased region" description="Polar residues" evidence="1">
    <location>
        <begin position="1124"/>
        <end position="1139"/>
    </location>
</feature>
<feature type="compositionally biased region" description="Polar residues" evidence="1">
    <location>
        <begin position="2276"/>
        <end position="2291"/>
    </location>
</feature>
<feature type="compositionally biased region" description="Polar residues" evidence="1">
    <location>
        <begin position="1764"/>
        <end position="1779"/>
    </location>
</feature>
<feature type="compositionally biased region" description="Polar residues" evidence="1">
    <location>
        <begin position="2532"/>
        <end position="2547"/>
    </location>
</feature>
<feature type="compositionally biased region" description="Basic and acidic residues" evidence="1">
    <location>
        <begin position="2903"/>
        <end position="2915"/>
    </location>
</feature>
<organism evidence="2 3">
    <name type="scientific">Aquatica leii</name>
    <dbReference type="NCBI Taxonomy" id="1421715"/>
    <lineage>
        <taxon>Eukaryota</taxon>
        <taxon>Metazoa</taxon>
        <taxon>Ecdysozoa</taxon>
        <taxon>Arthropoda</taxon>
        <taxon>Hexapoda</taxon>
        <taxon>Insecta</taxon>
        <taxon>Pterygota</taxon>
        <taxon>Neoptera</taxon>
        <taxon>Endopterygota</taxon>
        <taxon>Coleoptera</taxon>
        <taxon>Polyphaga</taxon>
        <taxon>Elateriformia</taxon>
        <taxon>Elateroidea</taxon>
        <taxon>Lampyridae</taxon>
        <taxon>Luciolinae</taxon>
        <taxon>Aquatica</taxon>
    </lineage>
</organism>
<name>A0AAN7PRE9_9COLE</name>
<accession>A0AAN7PRE9</accession>
<feature type="region of interest" description="Disordered" evidence="1">
    <location>
        <begin position="588"/>
        <end position="619"/>
    </location>
</feature>
<evidence type="ECO:0000256" key="1">
    <source>
        <dbReference type="SAM" id="MobiDB-lite"/>
    </source>
</evidence>
<feature type="compositionally biased region" description="Basic and acidic residues" evidence="1">
    <location>
        <begin position="2764"/>
        <end position="2778"/>
    </location>
</feature>
<protein>
    <submittedName>
        <fullName evidence="2">Uncharacterized protein</fullName>
    </submittedName>
</protein>
<feature type="region of interest" description="Disordered" evidence="1">
    <location>
        <begin position="1996"/>
        <end position="2035"/>
    </location>
</feature>
<feature type="region of interest" description="Disordered" evidence="1">
    <location>
        <begin position="1230"/>
        <end position="1267"/>
    </location>
</feature>
<feature type="compositionally biased region" description="Polar residues" evidence="1">
    <location>
        <begin position="1380"/>
        <end position="1395"/>
    </location>
</feature>
<feature type="region of interest" description="Disordered" evidence="1">
    <location>
        <begin position="338"/>
        <end position="363"/>
    </location>
</feature>
<feature type="compositionally biased region" description="Basic and acidic residues" evidence="1">
    <location>
        <begin position="716"/>
        <end position="730"/>
    </location>
</feature>
<feature type="compositionally biased region" description="Polar residues" evidence="1">
    <location>
        <begin position="484"/>
        <end position="499"/>
    </location>
</feature>
<feature type="compositionally biased region" description="Basic and acidic residues" evidence="1">
    <location>
        <begin position="1356"/>
        <end position="1370"/>
    </location>
</feature>
<feature type="compositionally biased region" description="Polar residues" evidence="1">
    <location>
        <begin position="2925"/>
        <end position="2940"/>
    </location>
</feature>
<feature type="compositionally biased region" description="Basic and acidic residues" evidence="1">
    <location>
        <begin position="2252"/>
        <end position="2266"/>
    </location>
</feature>
<feature type="compositionally biased region" description="Basic and acidic residues" evidence="1">
    <location>
        <begin position="1996"/>
        <end position="2010"/>
    </location>
</feature>
<feature type="compositionally biased region" description="Basic and acidic residues" evidence="1">
    <location>
        <begin position="1484"/>
        <end position="1498"/>
    </location>
</feature>
<feature type="region of interest" description="Disordered" evidence="1">
    <location>
        <begin position="1484"/>
        <end position="1513"/>
    </location>
</feature>
<feature type="compositionally biased region" description="Basic and acidic residues" evidence="1">
    <location>
        <begin position="2508"/>
        <end position="2522"/>
    </location>
</feature>
<feature type="region of interest" description="Disordered" evidence="1">
    <location>
        <begin position="716"/>
        <end position="755"/>
    </location>
</feature>
<feature type="compositionally biased region" description="Basic and acidic residues" evidence="1">
    <location>
        <begin position="1612"/>
        <end position="1626"/>
    </location>
</feature>
<feature type="compositionally biased region" description="Basic and acidic residues" evidence="1">
    <location>
        <begin position="844"/>
        <end position="858"/>
    </location>
</feature>
<sequence length="3129" mass="353590">MSYEQQQKHLETLWQEILSEDKVEYFESDRKNQDNNEINRQPASGTYLKPIHFKENSPGYHADFYDKYKEIDPNQTNCKQVGTSSNTNAIQVIEQYIVLEDCNVEVVKNHDNTVINKVIQPLNIDETNNQEIIPIQMSDDENEVETSIARKRETPAQDALKKKISYLRTKLDLTQRRKDSLIADGRDGFKRALQNDSFENGYDESRRFVEQNKAPDRGRRPRRGGGPSRQNFQKNRVSEFRSTQNKITEADLAEDLRRKLFPGVKNGQSAMERLDAVNTLLAITLTVTTRAIGFGTASIFASLYEFNNVPVRGRDGFKRALQNDSFENGYDESRRFVEQNKAPDRGRRPRRGGGPSRQNFQMNRVSEFRSTQNKITEADLAEDLRRKLFPGVKNGQSAMERLDAVNTLLAITLTVTTRAIGFGTASIFASLYEFNNVPVRGRDGFKRALQNDSFENGYDESRRFVEQNKAPDRGRRPRRGGGPSRQNFQKNRVSEFRSTQNKITEADLAEDLRRKLFPGVKNGQSAMERLDAVNTLLAITLTVTTRAIGFGTASIFASLYEFNNVPVRGRDGFKRALQNDSFENGYDESRRFVEQNKAPDRGRRPRRGGGPSRQNFQMNRVSEFRSTQNKITEADLAEDLRRKLFPGVKNGQSAMERLDAVNTLLAITLTVTTRAIGFGTASIFASLYEFNNVPVRGRDGFKRALQNDSFENGYDESRRFVEQNKAPDRGRRPRRGGGPSRQNFQKNRVSEFRSTQNKITEADLAEDLRRKLFPGVKNGQSAMERLDAVNTLLAITLTVTTRAIGFGTASIFASLYEFNNVPVRGRDGFKRALQNDSFENGYDESRRFVEQNKAPDRGRRPRRGGGPSRQNFQKNRVSEFRSTQNKITEADLAEDLRRKLFPGVKNGQSAMERLDAVNTLLAITLTVTTRAIGFGTASIFASLYEFNNVPVRGRDGFKRALQNDSFENGYDESRRFVEQNKAPDRGRRPRRGGGPSRQNFQMNRVSEFRSTQNKITEADLAEDLRRKLFPGVKNGQSAMERLDAVNTLLAITLTVTTRAIGFGTASIFASLYEFNNVPVRGRDGFKRALQNDSFENGYDESRRFVEQNKAPDRGRRPRRGGGPSRQNFQKNRVSEFRSTQNKITEADLAEDLRRKLFPGVKNGQSAMERLDAVNTLLAITLTVTTRAIGFGTASIFASLYEFNNVPVRGRDGFKRALQNDSFENGYDESRRFVEQNKAPDRGRRPRRGGGPSRQNFQKNRVSEFRSTQNKITEADLAEDLRRKLFPGVKNGQSAMERLDAVNTLLAITLTVTTRAIGFGTASIFASLYEFNNVPVRGRDGFKRALQNDSFENGYDESRRFVEQNKAPDRGRRPRRGGGPSRQNFQKNRVSEFRSTQNKITEADLAEDLRRKLFPGVKNGQSAMERLDAVNTLLAITLTVTTRAIGFGTASIFASLYEFNNVPVRGRDGFKRALQNDSFENGYDESRRFVEQNKAPDRGRRPRRGGGPSRQNFQKNRVSEFISTQNKITEADLAEDLRRKLFPGVKNGQSAMERLDAVNTLLAITLTVTTRAIGFGTASIFASLYEFNNVPVRGRDGFKRALQNDSFENGYDESRRFVEQNKAPDRGRRPRRGGGPSRQNFQKNRVSEFRSTQNKITEADLAEDLRRKLFPGVKNGQSAMERLDAVNTLLAITLTVTTRAIGFGTASIFASLYEFNNVPVRGRDGFKRALQNDSFENGYDESRRFVEQNKAPDRGRRPRRGGGPSRQNFQKNRVSEFRSTQNKITEADLAEDLRRKLFPGVKNGQSAMERLDAVNTLLAITLTVTTRAIGFGTASIFASLYEFNNVPVRGRDGFKRALQNDSFENGYDESRRFVEQNKAPDRGRRPRRGGGPSRQNFQKNRVSEFRSTQNKITEADLAEDLRRKLFPGVKNGQSAMERLDAVNTLLAITLTVTTRAIGFGTASIFASLYEFNNVPVRGRDGFKRALQNDSFENGYDESRRFVEQNKAPDRGRRPRRGGGPSRQNFQKNRVSEFRSTQNKITEADLAEDLRRKLFPGVKNGQSAMERLDAVNTLLAITLTVTTRAIGFGTASIFASLYEFNNVPVRGRDGFKRALQNDSFENGYDESRRFVEQNKAPDRGRRPRRGGGPSRQNFQKNRVSEFRSTQNKITEADLAEDLRRKLFPGVKNGQSAMERLDAVNTLLAITLTVTTRAIGFGTASIFASLYEFNNVPVRGRDGFKRALQNDSFENGYDESRRFVEQNKAPDRGRRPRRGGGPSRQNFQKNRVSEFRSTQNKITEADLAEDLRRKLFPGVKNGQSAMERLDAVNTLLAITLTVTTRAIGFGTASIFASLYEFNNVPVRGRDGFKRALQNDSFENGYDESRRFVEQNKAPDRGRRPRRGGGPSRQNFQKNRVSEFRSTQNKITEADLAEDLRRKLFPGVKNGQSAMERLDAVNTLLAITLTVTTRAIGFGTASIFASLYEFNNVPVRGRDGFKRALQNDSFENGYDESRRFVEQNKAPDRGRRPRRGGGPSRQNFQKNRVSEFRSTQNKITEADLAEDLRRKLFPGVKNGQSAMERLDAVNTLLAITLTVTTRAIGFGTASIFASLYEFNNVPVRGRDGFKRALQNDSFENGYDESRRFVEQNKAPDRGRRPRRGGGPSRQNFQKNRVSEFRSTQNKITEADLAEDLRRKLFPGVKNGQSAMERLDAVNTLLAITLTVTTRAIGFGTASIFASLYEFNNVPVRGRDGFKRALQNDSFENGYDESRRFVEQNKAPDRGRRPRRGGGPSRQNFQKNRVSEFRSTQNKITEADLAEDLRRKLFPGVKNGQSAMERLDAVNTLLAITLTVTTRAIGFGTASIFASLYEFNNVPVRGTIFQLYRISLAILEVKVKNDSFENGYDESRRFVEQNKAPDRGRRPRRGGGPSRQNFQKNRVSEFRSTQNKITEADLAEDLRRKLFPGVKNGQSAMERLDAVNTLLAITLTVTTRAIGFGTASIFASLYEFNNVPVRGTIFQLYRISLAILEVKVKVCQRSITSVQTNEEDYARLITNEDMIQAVKGITMLPDQLTSVIKAVGKVKVGDKLYTPKKNLSPEVLELLSPPNQEEAVLLTDVSDISEESSETLSDSDSD</sequence>
<feature type="compositionally biased region" description="Basic and acidic residues" evidence="1">
    <location>
        <begin position="1102"/>
        <end position="1114"/>
    </location>
</feature>
<feature type="compositionally biased region" description="Basic and acidic residues" evidence="1">
    <location>
        <begin position="1230"/>
        <end position="1242"/>
    </location>
</feature>
<evidence type="ECO:0000313" key="3">
    <source>
        <dbReference type="Proteomes" id="UP001353858"/>
    </source>
</evidence>
<feature type="region of interest" description="Disordered" evidence="1">
    <location>
        <begin position="1356"/>
        <end position="1395"/>
    </location>
</feature>
<feature type="region of interest" description="Disordered" evidence="1">
    <location>
        <begin position="2903"/>
        <end position="2940"/>
    </location>
</feature>
<feature type="compositionally biased region" description="Polar residues" evidence="1">
    <location>
        <begin position="1636"/>
        <end position="1651"/>
    </location>
</feature>
<feature type="region of interest" description="Disordered" evidence="1">
    <location>
        <begin position="2252"/>
        <end position="2291"/>
    </location>
</feature>
<keyword evidence="3" id="KW-1185">Reference proteome</keyword>
<feature type="region of interest" description="Disordered" evidence="1">
    <location>
        <begin position="2384"/>
        <end position="2419"/>
    </location>
</feature>
<feature type="compositionally biased region" description="Polar residues" evidence="1">
    <location>
        <begin position="2148"/>
        <end position="2163"/>
    </location>
</feature>
<feature type="region of interest" description="Disordered" evidence="1">
    <location>
        <begin position="2640"/>
        <end position="2675"/>
    </location>
</feature>
<feature type="compositionally biased region" description="Polar residues" evidence="1">
    <location>
        <begin position="2020"/>
        <end position="2035"/>
    </location>
</feature>